<protein>
    <submittedName>
        <fullName evidence="2">Uncharacterized protein</fullName>
    </submittedName>
</protein>
<dbReference type="Proteomes" id="UP000678679">
    <property type="component" value="Chromosome 1"/>
</dbReference>
<evidence type="ECO:0000313" key="3">
    <source>
        <dbReference type="Proteomes" id="UP000678679"/>
    </source>
</evidence>
<keyword evidence="3" id="KW-1185">Reference proteome</keyword>
<sequence>MKKGLLIVFLLFFVGGGAAIFYFFYAGEIKNTLQFDDSRFVNIQGFLKQGKLESLQQAKLQLSLLSSDYKKDSVIILKNQLNETAMTQAKLSLKKGWYGSAEKFLSLISNDYKKEEVDRLRYKLSTATLEENINKTKVYIKERNVDKAKVYYAKIDTSYSKKKRDLLLSKIDDLDNELKIEKVEKLMAEKEFDDARDLLAEVDQDFDTKKIASLSDQINEKEKIASLLDDEGAIIAVVEEVKKNMNDPESFEHVETTVYEKGRNLQASMRYREINTYGAKELKEIQVKLSKDGNIKKISNK</sequence>
<dbReference type="RefSeq" id="WP_169666128.1">
    <property type="nucleotide sequence ID" value="NZ_CP076132.1"/>
</dbReference>
<keyword evidence="1" id="KW-0175">Coiled coil</keyword>
<dbReference type="EMBL" id="CP076132">
    <property type="protein sequence ID" value="QWG00635.1"/>
    <property type="molecule type" value="Genomic_DNA"/>
</dbReference>
<accession>A0AAX1N3A2</accession>
<dbReference type="KEGG" id="fya:KMW28_13340"/>
<evidence type="ECO:0000256" key="1">
    <source>
        <dbReference type="SAM" id="Coils"/>
    </source>
</evidence>
<dbReference type="AlphaFoldDB" id="A0AAX1N3A2"/>
<feature type="coiled-coil region" evidence="1">
    <location>
        <begin position="171"/>
        <end position="231"/>
    </location>
</feature>
<name>A0AAX1N3A2_9BACT</name>
<organism evidence="2 3">
    <name type="scientific">Flammeovirga yaeyamensis</name>
    <dbReference type="NCBI Taxonomy" id="367791"/>
    <lineage>
        <taxon>Bacteria</taxon>
        <taxon>Pseudomonadati</taxon>
        <taxon>Bacteroidota</taxon>
        <taxon>Cytophagia</taxon>
        <taxon>Cytophagales</taxon>
        <taxon>Flammeovirgaceae</taxon>
        <taxon>Flammeovirga</taxon>
    </lineage>
</organism>
<gene>
    <name evidence="2" type="ORF">KMW28_13340</name>
</gene>
<evidence type="ECO:0000313" key="2">
    <source>
        <dbReference type="EMBL" id="QWG00635.1"/>
    </source>
</evidence>
<proteinExistence type="predicted"/>
<reference evidence="2 3" key="1">
    <citation type="submission" date="2021-05" db="EMBL/GenBank/DDBJ databases">
        <title>Comparative genomic studies on the polysaccharide-degrading batcterial strains of the Flammeovirga genus.</title>
        <authorList>
            <person name="Zewei F."/>
            <person name="Zheng Z."/>
            <person name="Yu L."/>
            <person name="Ruyue G."/>
            <person name="Yanhong M."/>
            <person name="Yuanyuan C."/>
            <person name="Jingyan G."/>
            <person name="Wenjun H."/>
        </authorList>
    </citation>
    <scope>NUCLEOTIDE SEQUENCE [LARGE SCALE GENOMIC DNA]</scope>
    <source>
        <strain evidence="2 3">NBRC:100898</strain>
    </source>
</reference>